<dbReference type="InterPro" id="IPR052967">
    <property type="entry name" value="Stress_Response_Assoc"/>
</dbReference>
<feature type="transmembrane region" description="Helical" evidence="1">
    <location>
        <begin position="6"/>
        <end position="39"/>
    </location>
</feature>
<feature type="domain" description="DUF2382" evidence="2">
    <location>
        <begin position="60"/>
        <end position="154"/>
    </location>
</feature>
<gene>
    <name evidence="3" type="ORF">ACFFHM_04590</name>
</gene>
<protein>
    <submittedName>
        <fullName evidence="3">YsnF/AvaK domain-containing protein</fullName>
    </submittedName>
</protein>
<reference evidence="3 4" key="1">
    <citation type="submission" date="2024-09" db="EMBL/GenBank/DDBJ databases">
        <authorList>
            <person name="Sun Q."/>
            <person name="Mori K."/>
        </authorList>
    </citation>
    <scope>NUCLEOTIDE SEQUENCE [LARGE SCALE GENOMIC DNA]</scope>
    <source>
        <strain evidence="3 4">NCAIM B.02610</strain>
    </source>
</reference>
<evidence type="ECO:0000313" key="3">
    <source>
        <dbReference type="EMBL" id="MFC0469828.1"/>
    </source>
</evidence>
<keyword evidence="1" id="KW-0812">Transmembrane</keyword>
<organism evidence="3 4">
    <name type="scientific">Halalkalibacter kiskunsagensis</name>
    <dbReference type="NCBI Taxonomy" id="1548599"/>
    <lineage>
        <taxon>Bacteria</taxon>
        <taxon>Bacillati</taxon>
        <taxon>Bacillota</taxon>
        <taxon>Bacilli</taxon>
        <taxon>Bacillales</taxon>
        <taxon>Bacillaceae</taxon>
        <taxon>Halalkalibacter</taxon>
    </lineage>
</organism>
<accession>A0ABV6KCM7</accession>
<evidence type="ECO:0000256" key="1">
    <source>
        <dbReference type="SAM" id="Phobius"/>
    </source>
</evidence>
<dbReference type="NCBIfam" id="TIGR02271">
    <property type="entry name" value="YsnF/AvaK domain"/>
    <property type="match status" value="1"/>
</dbReference>
<dbReference type="Proteomes" id="UP001589838">
    <property type="component" value="Unassembled WGS sequence"/>
</dbReference>
<evidence type="ECO:0000259" key="2">
    <source>
        <dbReference type="Pfam" id="PF09557"/>
    </source>
</evidence>
<keyword evidence="4" id="KW-1185">Reference proteome</keyword>
<comment type="caution">
    <text evidence="3">The sequence shown here is derived from an EMBL/GenBank/DDBJ whole genome shotgun (WGS) entry which is preliminary data.</text>
</comment>
<dbReference type="Pfam" id="PF09557">
    <property type="entry name" value="DUF2382"/>
    <property type="match status" value="1"/>
</dbReference>
<dbReference type="PANTHER" id="PTHR38463:SF1">
    <property type="entry name" value="STRESS RESPONSE PROTEIN YSNF"/>
    <property type="match status" value="1"/>
</dbReference>
<proteinExistence type="predicted"/>
<name>A0ABV6KCM7_9BACI</name>
<dbReference type="PANTHER" id="PTHR38463">
    <property type="entry name" value="STRESS RESPONSE PROTEIN YSNF"/>
    <property type="match status" value="1"/>
</dbReference>
<dbReference type="RefSeq" id="WP_335962033.1">
    <property type="nucleotide sequence ID" value="NZ_JAXBLX010000023.1"/>
</dbReference>
<dbReference type="InterPro" id="IPR019060">
    <property type="entry name" value="DUF2382"/>
</dbReference>
<evidence type="ECO:0000313" key="4">
    <source>
        <dbReference type="Proteomes" id="UP001589838"/>
    </source>
</evidence>
<sequence>MGKFILIGAIIGVIIIGWIMGISISLGLILGAIVGAISFFLVSTRNNDSLESDRSTEQTIQLREEQLDIKKDRVQTGEVKIHKEVVEEKKTFTIPVRREEMVIEAGSEEELRIPLKEEEVEISKHPVQVNEVSISKRQIEEMEQVKETVKKETAHYDIKGDADVREEENATELKQ</sequence>
<dbReference type="EMBL" id="JBHLUX010000013">
    <property type="protein sequence ID" value="MFC0469828.1"/>
    <property type="molecule type" value="Genomic_DNA"/>
</dbReference>
<keyword evidence="1" id="KW-0472">Membrane</keyword>
<keyword evidence="1" id="KW-1133">Transmembrane helix</keyword>